<dbReference type="STRING" id="3818.A0A445BUM8"/>
<dbReference type="PANTHER" id="PTHR11993">
    <property type="entry name" value="NADH-UBIQUINONE OXIDOREDUCTASE 49 KDA SUBUNIT"/>
    <property type="match status" value="1"/>
</dbReference>
<evidence type="ECO:0000256" key="2">
    <source>
        <dbReference type="ARBA" id="ARBA00022967"/>
    </source>
</evidence>
<dbReference type="Pfam" id="PF00346">
    <property type="entry name" value="Complex1_49kDa"/>
    <property type="match status" value="1"/>
</dbReference>
<proteinExistence type="inferred from homology"/>
<organism evidence="5 6">
    <name type="scientific">Arachis hypogaea</name>
    <name type="common">Peanut</name>
    <dbReference type="NCBI Taxonomy" id="3818"/>
    <lineage>
        <taxon>Eukaryota</taxon>
        <taxon>Viridiplantae</taxon>
        <taxon>Streptophyta</taxon>
        <taxon>Embryophyta</taxon>
        <taxon>Tracheophyta</taxon>
        <taxon>Spermatophyta</taxon>
        <taxon>Magnoliopsida</taxon>
        <taxon>eudicotyledons</taxon>
        <taxon>Gunneridae</taxon>
        <taxon>Pentapetalae</taxon>
        <taxon>rosids</taxon>
        <taxon>fabids</taxon>
        <taxon>Fabales</taxon>
        <taxon>Fabaceae</taxon>
        <taxon>Papilionoideae</taxon>
        <taxon>50 kb inversion clade</taxon>
        <taxon>dalbergioids sensu lato</taxon>
        <taxon>Dalbergieae</taxon>
        <taxon>Pterocarpus clade</taxon>
        <taxon>Arachis</taxon>
    </lineage>
</organism>
<dbReference type="InterPro" id="IPR022885">
    <property type="entry name" value="NDH1_su_D/H"/>
</dbReference>
<feature type="domain" description="NADH-quinone oxidoreductase subunit D" evidence="4">
    <location>
        <begin position="19"/>
        <end position="99"/>
    </location>
</feature>
<keyword evidence="2" id="KW-1278">Translocase</keyword>
<sequence>MIYSKMRQRNCGDLPHEWVEEIGIVSGKEVINWGLSGPMLRTSKIQWNLCRGQNYKCYEEFNRDVQWKKRDSLARYLVRIGEMVESIKIIQQPLEGIFDGS</sequence>
<accession>A0A445BUM8</accession>
<evidence type="ECO:0000259" key="4">
    <source>
        <dbReference type="Pfam" id="PF00346"/>
    </source>
</evidence>
<name>A0A445BUM8_ARAHY</name>
<keyword evidence="6" id="KW-1185">Reference proteome</keyword>
<dbReference type="GO" id="GO:0016651">
    <property type="term" value="F:oxidoreductase activity, acting on NAD(P)H"/>
    <property type="evidence" value="ECO:0007669"/>
    <property type="project" value="InterPro"/>
</dbReference>
<dbReference type="InterPro" id="IPR001135">
    <property type="entry name" value="NADH_Q_OxRdtase_suD"/>
</dbReference>
<evidence type="ECO:0000256" key="1">
    <source>
        <dbReference type="ARBA" id="ARBA00005769"/>
    </source>
</evidence>
<dbReference type="SUPFAM" id="SSF56762">
    <property type="entry name" value="HydB/Nqo4-like"/>
    <property type="match status" value="1"/>
</dbReference>
<dbReference type="GO" id="GO:0048038">
    <property type="term" value="F:quinone binding"/>
    <property type="evidence" value="ECO:0007669"/>
    <property type="project" value="InterPro"/>
</dbReference>
<gene>
    <name evidence="5" type="ORF">Ahy_A08g038908</name>
</gene>
<evidence type="ECO:0000256" key="3">
    <source>
        <dbReference type="ARBA" id="ARBA00023027"/>
    </source>
</evidence>
<comment type="similarity">
    <text evidence="1">Belongs to the complex I 49 kDa subunit family.</text>
</comment>
<dbReference type="InterPro" id="IPR029014">
    <property type="entry name" value="NiFe-Hase_large"/>
</dbReference>
<evidence type="ECO:0000313" key="5">
    <source>
        <dbReference type="EMBL" id="RYR42425.1"/>
    </source>
</evidence>
<dbReference type="Gene3D" id="1.10.645.10">
    <property type="entry name" value="Cytochrome-c3 Hydrogenase, chain B"/>
    <property type="match status" value="1"/>
</dbReference>
<keyword evidence="3" id="KW-0520">NAD</keyword>
<comment type="caution">
    <text evidence="5">The sequence shown here is derived from an EMBL/GenBank/DDBJ whole genome shotgun (WGS) entry which is preliminary data.</text>
</comment>
<dbReference type="EMBL" id="SDMP01000008">
    <property type="protein sequence ID" value="RYR42425.1"/>
    <property type="molecule type" value="Genomic_DNA"/>
</dbReference>
<dbReference type="GO" id="GO:0051287">
    <property type="term" value="F:NAD binding"/>
    <property type="evidence" value="ECO:0007669"/>
    <property type="project" value="InterPro"/>
</dbReference>
<reference evidence="5 6" key="1">
    <citation type="submission" date="2019-01" db="EMBL/GenBank/DDBJ databases">
        <title>Sequencing of cultivated peanut Arachis hypogaea provides insights into genome evolution and oil improvement.</title>
        <authorList>
            <person name="Chen X."/>
        </authorList>
    </citation>
    <scope>NUCLEOTIDE SEQUENCE [LARGE SCALE GENOMIC DNA]</scope>
    <source>
        <strain evidence="6">cv. Fuhuasheng</strain>
        <tissue evidence="5">Leaves</tissue>
    </source>
</reference>
<evidence type="ECO:0000313" key="6">
    <source>
        <dbReference type="Proteomes" id="UP000289738"/>
    </source>
</evidence>
<dbReference type="Proteomes" id="UP000289738">
    <property type="component" value="Chromosome A08"/>
</dbReference>
<dbReference type="PANTHER" id="PTHR11993:SF10">
    <property type="entry name" value="NADH DEHYDROGENASE [UBIQUINONE] IRON-SULFUR PROTEIN 2, MITOCHONDRIAL"/>
    <property type="match status" value="1"/>
</dbReference>
<dbReference type="AlphaFoldDB" id="A0A445BUM8"/>
<protein>
    <recommendedName>
        <fullName evidence="4">NADH-quinone oxidoreductase subunit D domain-containing protein</fullName>
    </recommendedName>
</protein>
<dbReference type="GO" id="GO:0009535">
    <property type="term" value="C:chloroplast thylakoid membrane"/>
    <property type="evidence" value="ECO:0007669"/>
    <property type="project" value="TreeGrafter"/>
</dbReference>